<dbReference type="Proteomes" id="UP000694427">
    <property type="component" value="Unplaced"/>
</dbReference>
<accession>A0A8C1J8J5</accession>
<dbReference type="InterPro" id="IPR042201">
    <property type="entry name" value="FH2_Formin_sf"/>
</dbReference>
<feature type="compositionally biased region" description="Pro residues" evidence="1">
    <location>
        <begin position="1"/>
        <end position="99"/>
    </location>
</feature>
<feature type="compositionally biased region" description="Basic and acidic residues" evidence="1">
    <location>
        <begin position="580"/>
        <end position="592"/>
    </location>
</feature>
<dbReference type="AlphaFoldDB" id="A0A8C1J8J5"/>
<dbReference type="PANTHER" id="PTHR46345:SF7">
    <property type="entry name" value="FH2 DOMAIN CONTAINING 3-RELATED"/>
    <property type="match status" value="1"/>
</dbReference>
<proteinExistence type="predicted"/>
<feature type="region of interest" description="Disordered" evidence="1">
    <location>
        <begin position="1"/>
        <end position="113"/>
    </location>
</feature>
<dbReference type="PRINTS" id="PR01217">
    <property type="entry name" value="PRICHEXTENSN"/>
</dbReference>
<dbReference type="Pfam" id="PF02181">
    <property type="entry name" value="FH2"/>
    <property type="match status" value="1"/>
</dbReference>
<dbReference type="SMART" id="SM00498">
    <property type="entry name" value="FH2"/>
    <property type="match status" value="1"/>
</dbReference>
<evidence type="ECO:0000313" key="4">
    <source>
        <dbReference type="Proteomes" id="UP000694427"/>
    </source>
</evidence>
<evidence type="ECO:0000256" key="1">
    <source>
        <dbReference type="SAM" id="MobiDB-lite"/>
    </source>
</evidence>
<gene>
    <name evidence="3" type="primary">LOC109103339</name>
</gene>
<protein>
    <submittedName>
        <fullName evidence="3">FH2 domain containing 4</fullName>
    </submittedName>
</protein>
<feature type="region of interest" description="Disordered" evidence="1">
    <location>
        <begin position="527"/>
        <end position="606"/>
    </location>
</feature>
<feature type="compositionally biased region" description="Polar residues" evidence="1">
    <location>
        <begin position="538"/>
        <end position="550"/>
    </location>
</feature>
<organism evidence="3 4">
    <name type="scientific">Cyprinus carpio</name>
    <name type="common">Common carp</name>
    <dbReference type="NCBI Taxonomy" id="7962"/>
    <lineage>
        <taxon>Eukaryota</taxon>
        <taxon>Metazoa</taxon>
        <taxon>Chordata</taxon>
        <taxon>Craniata</taxon>
        <taxon>Vertebrata</taxon>
        <taxon>Euteleostomi</taxon>
        <taxon>Actinopterygii</taxon>
        <taxon>Neopterygii</taxon>
        <taxon>Teleostei</taxon>
        <taxon>Ostariophysi</taxon>
        <taxon>Cypriniformes</taxon>
        <taxon>Cyprinidae</taxon>
        <taxon>Cyprininae</taxon>
        <taxon>Cyprinus</taxon>
    </lineage>
</organism>
<evidence type="ECO:0000259" key="2">
    <source>
        <dbReference type="PROSITE" id="PS51444"/>
    </source>
</evidence>
<name>A0A8C1J8J5_CYPCA</name>
<feature type="domain" description="FH2" evidence="2">
    <location>
        <begin position="107"/>
        <end position="500"/>
    </location>
</feature>
<dbReference type="SUPFAM" id="SSF101447">
    <property type="entry name" value="Formin homology 2 domain (FH2 domain)"/>
    <property type="match status" value="1"/>
</dbReference>
<feature type="compositionally biased region" description="Polar residues" evidence="1">
    <location>
        <begin position="751"/>
        <end position="763"/>
    </location>
</feature>
<feature type="region of interest" description="Disordered" evidence="1">
    <location>
        <begin position="156"/>
        <end position="183"/>
    </location>
</feature>
<feature type="compositionally biased region" description="Basic and acidic residues" evidence="1">
    <location>
        <begin position="551"/>
        <end position="569"/>
    </location>
</feature>
<keyword evidence="4" id="KW-1185">Reference proteome</keyword>
<feature type="region of interest" description="Disordered" evidence="1">
    <location>
        <begin position="491"/>
        <end position="512"/>
    </location>
</feature>
<feature type="compositionally biased region" description="Polar residues" evidence="1">
    <location>
        <begin position="594"/>
        <end position="606"/>
    </location>
</feature>
<feature type="compositionally biased region" description="Polar residues" evidence="1">
    <location>
        <begin position="791"/>
        <end position="806"/>
    </location>
</feature>
<reference evidence="3" key="2">
    <citation type="submission" date="2025-09" db="UniProtKB">
        <authorList>
            <consortium name="Ensembl"/>
        </authorList>
    </citation>
    <scope>IDENTIFICATION</scope>
</reference>
<reference evidence="3" key="1">
    <citation type="submission" date="2025-08" db="UniProtKB">
        <authorList>
            <consortium name="Ensembl"/>
        </authorList>
    </citation>
    <scope>IDENTIFICATION</scope>
</reference>
<dbReference type="PROSITE" id="PS51444">
    <property type="entry name" value="FH2"/>
    <property type="match status" value="1"/>
</dbReference>
<dbReference type="PANTHER" id="PTHR46345">
    <property type="entry name" value="INVERTED FORMIN-2"/>
    <property type="match status" value="1"/>
</dbReference>
<evidence type="ECO:0000313" key="3">
    <source>
        <dbReference type="Ensembl" id="ENSCCRP00010028207.1"/>
    </source>
</evidence>
<feature type="compositionally biased region" description="Low complexity" evidence="1">
    <location>
        <begin position="764"/>
        <end position="780"/>
    </location>
</feature>
<feature type="region of interest" description="Disordered" evidence="1">
    <location>
        <begin position="751"/>
        <end position="806"/>
    </location>
</feature>
<sequence>MIPPPPPPSNGPPPSNAPPPPPPPPSNAPPPSNNPPPPPPSNTPPPPPPPPPPSNAPPPPPPPPSNTPPPPPPPPSNAPPPPPPPPPNAPPPPPPPPPALFSGGGPFTRGPMRASKMRNFNWEAIPKDTVVGKHNIWTAEKNNEFELDTKRMEELFSRSDQKQVQATNRRSVRQSPSSASGPEMVTILNSKKNMNIGIFLKLFKRSVSGMIDDIINGRGERFGTGKLKELCKLLPEDGEVRQLLDFKGDCSTLSESDRFMVQLVKVPCYEERLNSLVLKEEFPHFMDEVNHSIAIMTSAGQELLECADLHSVIRLVLKTGNYMNSGGYAGSAVGFRITSLLKLADTKANKPGMNLMHYVAMQAQKIDASLLKFPEQLQHIGDAARIHKQEIESDFQKEVNRVRVAMQNASKQPDLEEQMRDFLQNADTRLKETEAAFKTLSAVSDSVAEYFCEDPTQFKLEECCSIFYSFCEKFKRAVQENLEREMVEVKRRQRERTQIAAKRRSTATCSSRDKDIEGVALESILQKYNSRQSRRRAGTSSPSRGNLTETTKPEKHPADNRDVKRDSWIKSDTQSPLIKESVDKEETPKHPEITISSPVQKSDDSSINQRVSVFTVQEEEDVQTEIEVQNMREVSRKVLQYQSSRSSISSGETLSPILSPRQTTFFQEDRRQLLIVTIEENTSKSSSLQQNGQIINRRHTIALPEASCGNTSQEDLFVPSNLNSSPAPSIGVIGKGKSVDCGMIATLQNSTETVTDSDTKPLNSQEESQSVDSTQSQSVEPETKTEETVPSLQFSTGKRNSQTISFKSTKEGFSLMSLFKRWREKESKSKELDSDSVDP</sequence>
<dbReference type="Gene3D" id="1.20.58.2220">
    <property type="entry name" value="Formin, FH2 domain"/>
    <property type="match status" value="1"/>
</dbReference>
<dbReference type="InterPro" id="IPR015425">
    <property type="entry name" value="FH2_Formin"/>
</dbReference>
<dbReference type="Ensembl" id="ENSCCRT00010030945.1">
    <property type="protein sequence ID" value="ENSCCRP00010028207.1"/>
    <property type="gene ID" value="ENSCCRG00010012093.1"/>
</dbReference>
<feature type="compositionally biased region" description="Polar residues" evidence="1">
    <location>
        <begin position="162"/>
        <end position="180"/>
    </location>
</feature>